<dbReference type="CDD" id="cd02440">
    <property type="entry name" value="AdoMet_MTases"/>
    <property type="match status" value="1"/>
</dbReference>
<dbReference type="GO" id="GO:0032259">
    <property type="term" value="P:methylation"/>
    <property type="evidence" value="ECO:0007669"/>
    <property type="project" value="UniProtKB-KW"/>
</dbReference>
<reference evidence="4 6" key="1">
    <citation type="submission" date="2017-03" db="EMBL/GenBank/DDBJ databases">
        <title>The whole genome sequencing and assembly of Lysinibacillus sphaericus DSM 28T strain.</title>
        <authorList>
            <person name="Lee Y.-J."/>
            <person name="Yi H."/>
            <person name="Bahn Y.-S."/>
            <person name="Kim J.F."/>
            <person name="Lee D.-W."/>
        </authorList>
    </citation>
    <scope>NUCLEOTIDE SEQUENCE [LARGE SCALE GENOMIC DNA]</scope>
    <source>
        <strain evidence="4 6">DSM 28</strain>
    </source>
</reference>
<dbReference type="InterPro" id="IPR041698">
    <property type="entry name" value="Methyltransf_25"/>
</dbReference>
<evidence type="ECO:0000313" key="4">
    <source>
        <dbReference type="EMBL" id="AVK97216.1"/>
    </source>
</evidence>
<dbReference type="EMBL" id="UFSZ01000001">
    <property type="protein sequence ID" value="SUV16901.1"/>
    <property type="molecule type" value="Genomic_DNA"/>
</dbReference>
<protein>
    <submittedName>
        <fullName evidence="5">S-adenosylmethionine (SAM)-dependent methyltransferase</fullName>
        <ecNumber evidence="5">2.1.1.197</ecNumber>
    </submittedName>
    <submittedName>
        <fullName evidence="4">SAM-dependent methyltransferase</fullName>
    </submittedName>
</protein>
<dbReference type="AlphaFoldDB" id="A0A2S0K1K3"/>
<dbReference type="EC" id="2.1.1.197" evidence="5"/>
<dbReference type="GeneID" id="48277221"/>
<dbReference type="EMBL" id="CP019980">
    <property type="protein sequence ID" value="AVK97216.1"/>
    <property type="molecule type" value="Genomic_DNA"/>
</dbReference>
<dbReference type="RefSeq" id="WP_024363620.1">
    <property type="nucleotide sequence ID" value="NZ_BJNS01000001.1"/>
</dbReference>
<evidence type="ECO:0000313" key="7">
    <source>
        <dbReference type="Proteomes" id="UP000255295"/>
    </source>
</evidence>
<keyword evidence="2 4" id="KW-0808">Transferase</keyword>
<dbReference type="GO" id="GO:0102130">
    <property type="term" value="F:malonyl-CoA methyltransferase activity"/>
    <property type="evidence" value="ECO:0007669"/>
    <property type="project" value="UniProtKB-EC"/>
</dbReference>
<organism evidence="4 6">
    <name type="scientific">Lysinibacillus sphaericus</name>
    <name type="common">Bacillus sphaericus</name>
    <dbReference type="NCBI Taxonomy" id="1421"/>
    <lineage>
        <taxon>Bacteria</taxon>
        <taxon>Bacillati</taxon>
        <taxon>Bacillota</taxon>
        <taxon>Bacilli</taxon>
        <taxon>Bacillales</taxon>
        <taxon>Bacillaceae</taxon>
        <taxon>Lysinibacillus</taxon>
    </lineage>
</organism>
<dbReference type="InterPro" id="IPR029063">
    <property type="entry name" value="SAM-dependent_MTases_sf"/>
</dbReference>
<dbReference type="Proteomes" id="UP000255295">
    <property type="component" value="Unassembled WGS sequence"/>
</dbReference>
<dbReference type="PANTHER" id="PTHR43861">
    <property type="entry name" value="TRANS-ACONITATE 2-METHYLTRANSFERASE-RELATED"/>
    <property type="match status" value="1"/>
</dbReference>
<evidence type="ECO:0000313" key="5">
    <source>
        <dbReference type="EMBL" id="SUV16901.1"/>
    </source>
</evidence>
<dbReference type="Gene3D" id="3.40.50.150">
    <property type="entry name" value="Vaccinia Virus protein VP39"/>
    <property type="match status" value="1"/>
</dbReference>
<reference evidence="5 7" key="2">
    <citation type="submission" date="2018-06" db="EMBL/GenBank/DDBJ databases">
        <authorList>
            <consortium name="Pathogen Informatics"/>
            <person name="Doyle S."/>
        </authorList>
    </citation>
    <scope>NUCLEOTIDE SEQUENCE [LARGE SCALE GENOMIC DNA]</scope>
    <source>
        <strain evidence="5 7">NCTC10338</strain>
    </source>
</reference>
<keyword evidence="1 4" id="KW-0489">Methyltransferase</keyword>
<dbReference type="Pfam" id="PF13649">
    <property type="entry name" value="Methyltransf_25"/>
    <property type="match status" value="1"/>
</dbReference>
<dbReference type="PANTHER" id="PTHR43861:SF1">
    <property type="entry name" value="TRANS-ACONITATE 2-METHYLTRANSFERASE"/>
    <property type="match status" value="1"/>
</dbReference>
<evidence type="ECO:0000256" key="1">
    <source>
        <dbReference type="ARBA" id="ARBA00022603"/>
    </source>
</evidence>
<name>A0A2S0K1K3_LYSSH</name>
<evidence type="ECO:0000259" key="3">
    <source>
        <dbReference type="Pfam" id="PF13649"/>
    </source>
</evidence>
<evidence type="ECO:0000313" key="6">
    <source>
        <dbReference type="Proteomes" id="UP000238825"/>
    </source>
</evidence>
<evidence type="ECO:0000256" key="2">
    <source>
        <dbReference type="ARBA" id="ARBA00022679"/>
    </source>
</evidence>
<sequence length="252" mass="28910">MTTKWNATLYDQKHDFVSKFGESLVNLLAPQKQEHILDVGCGTGDLANEITQCGAVVHGIDASHDMILSAQQKYPTLTFNTQDAATMDYTHQFDAVFSNAALHWMKQQDKVIDNIYRALKQQGRFVAEMGGHGNIASIVGALRTSMEALGLPYEEQYFPWYFPAADEYQTMLEKVGFTVQMITLYERPTPLQGDDGLRNWLVMFSNNILQHVSQHEKERVYAKCEELLRPTNYRDKQWIADYWRLRFVATKG</sequence>
<proteinExistence type="predicted"/>
<dbReference type="SUPFAM" id="SSF53335">
    <property type="entry name" value="S-adenosyl-L-methionine-dependent methyltransferases"/>
    <property type="match status" value="1"/>
</dbReference>
<dbReference type="Proteomes" id="UP000238825">
    <property type="component" value="Chromosome"/>
</dbReference>
<gene>
    <name evidence="5" type="primary">bioC_1</name>
    <name evidence="4" type="ORF">LS41612_13555</name>
    <name evidence="5" type="ORF">NCTC10338_01988</name>
</gene>
<accession>A0A2S0K1K3</accession>
<feature type="domain" description="Methyltransferase" evidence="3">
    <location>
        <begin position="36"/>
        <end position="123"/>
    </location>
</feature>